<evidence type="ECO:0000259" key="6">
    <source>
        <dbReference type="PROSITE" id="PS50059"/>
    </source>
</evidence>
<dbReference type="Pfam" id="PF00254">
    <property type="entry name" value="FKBP_C"/>
    <property type="match status" value="1"/>
</dbReference>
<comment type="catalytic activity">
    <reaction evidence="1 5">
        <text>[protein]-peptidylproline (omega=180) = [protein]-peptidylproline (omega=0)</text>
        <dbReference type="Rhea" id="RHEA:16237"/>
        <dbReference type="Rhea" id="RHEA-COMP:10747"/>
        <dbReference type="Rhea" id="RHEA-COMP:10748"/>
        <dbReference type="ChEBI" id="CHEBI:83833"/>
        <dbReference type="ChEBI" id="CHEBI:83834"/>
        <dbReference type="EC" id="5.2.1.8"/>
    </reaction>
</comment>
<feature type="domain" description="PPIase FKBP-type" evidence="6">
    <location>
        <begin position="1"/>
        <end position="74"/>
    </location>
</feature>
<dbReference type="EC" id="5.2.1.8" evidence="2 5"/>
<protein>
    <recommendedName>
        <fullName evidence="2 5">peptidylprolyl isomerase</fullName>
        <ecNumber evidence="2 5">5.2.1.8</ecNumber>
    </recommendedName>
</protein>
<dbReference type="SUPFAM" id="SSF54534">
    <property type="entry name" value="FKBP-like"/>
    <property type="match status" value="1"/>
</dbReference>
<keyword evidence="4 5" id="KW-0413">Isomerase</keyword>
<dbReference type="AlphaFoldDB" id="A0A9K3HQ25"/>
<sequence length="76" mass="8423">MGQGKCTPIRQVLGKSKLILGLLEGIPPMLKGELAVFKMKPELHYGEDDCPVSVSDSFSKDAQLNFEIELIEFSVR</sequence>
<name>A0A9K3HQ25_HELAN</name>
<reference evidence="7" key="1">
    <citation type="journal article" date="2017" name="Nature">
        <title>The sunflower genome provides insights into oil metabolism, flowering and Asterid evolution.</title>
        <authorList>
            <person name="Badouin H."/>
            <person name="Gouzy J."/>
            <person name="Grassa C.J."/>
            <person name="Murat F."/>
            <person name="Staton S.E."/>
            <person name="Cottret L."/>
            <person name="Lelandais-Briere C."/>
            <person name="Owens G.L."/>
            <person name="Carrere S."/>
            <person name="Mayjonade B."/>
            <person name="Legrand L."/>
            <person name="Gill N."/>
            <person name="Kane N.C."/>
            <person name="Bowers J.E."/>
            <person name="Hubner S."/>
            <person name="Bellec A."/>
            <person name="Berard A."/>
            <person name="Berges H."/>
            <person name="Blanchet N."/>
            <person name="Boniface M.C."/>
            <person name="Brunel D."/>
            <person name="Catrice O."/>
            <person name="Chaidir N."/>
            <person name="Claudel C."/>
            <person name="Donnadieu C."/>
            <person name="Faraut T."/>
            <person name="Fievet G."/>
            <person name="Helmstetter N."/>
            <person name="King M."/>
            <person name="Knapp S.J."/>
            <person name="Lai Z."/>
            <person name="Le Paslier M.C."/>
            <person name="Lippi Y."/>
            <person name="Lorenzon L."/>
            <person name="Mandel J.R."/>
            <person name="Marage G."/>
            <person name="Marchand G."/>
            <person name="Marquand E."/>
            <person name="Bret-Mestries E."/>
            <person name="Morien E."/>
            <person name="Nambeesan S."/>
            <person name="Nguyen T."/>
            <person name="Pegot-Espagnet P."/>
            <person name="Pouilly N."/>
            <person name="Raftis F."/>
            <person name="Sallet E."/>
            <person name="Schiex T."/>
            <person name="Thomas J."/>
            <person name="Vandecasteele C."/>
            <person name="Vares D."/>
            <person name="Vear F."/>
            <person name="Vautrin S."/>
            <person name="Crespi M."/>
            <person name="Mangin B."/>
            <person name="Burke J.M."/>
            <person name="Salse J."/>
            <person name="Munos S."/>
            <person name="Vincourt P."/>
            <person name="Rieseberg L.H."/>
            <person name="Langlade N.B."/>
        </authorList>
    </citation>
    <scope>NUCLEOTIDE SEQUENCE</scope>
    <source>
        <tissue evidence="7">Leaves</tissue>
    </source>
</reference>
<dbReference type="Gramene" id="mRNA:HanXRQr2_Chr11g0495571">
    <property type="protein sequence ID" value="mRNA:HanXRQr2_Chr11g0495571"/>
    <property type="gene ID" value="HanXRQr2_Chr11g0495571"/>
</dbReference>
<dbReference type="InterPro" id="IPR046357">
    <property type="entry name" value="PPIase_dom_sf"/>
</dbReference>
<gene>
    <name evidence="7" type="ORF">HanXRQr2_Chr11g0495571</name>
</gene>
<keyword evidence="3 5" id="KW-0697">Rotamase</keyword>
<dbReference type="PROSITE" id="PS50059">
    <property type="entry name" value="FKBP_PPIASE"/>
    <property type="match status" value="1"/>
</dbReference>
<evidence type="ECO:0000256" key="3">
    <source>
        <dbReference type="ARBA" id="ARBA00023110"/>
    </source>
</evidence>
<dbReference type="Gene3D" id="3.10.50.40">
    <property type="match status" value="1"/>
</dbReference>
<evidence type="ECO:0000313" key="8">
    <source>
        <dbReference type="Proteomes" id="UP000215914"/>
    </source>
</evidence>
<evidence type="ECO:0000313" key="7">
    <source>
        <dbReference type="EMBL" id="KAF5782413.1"/>
    </source>
</evidence>
<evidence type="ECO:0000256" key="2">
    <source>
        <dbReference type="ARBA" id="ARBA00013194"/>
    </source>
</evidence>
<dbReference type="PANTHER" id="PTHR10516:SF268">
    <property type="entry name" value="PEPTIDYL-PROLYL CIS-TRANS ISOMERASE PASTICCINO1"/>
    <property type="match status" value="1"/>
</dbReference>
<reference evidence="7" key="2">
    <citation type="submission" date="2020-06" db="EMBL/GenBank/DDBJ databases">
        <title>Helianthus annuus Genome sequencing and assembly Release 2.</title>
        <authorList>
            <person name="Gouzy J."/>
            <person name="Langlade N."/>
            <person name="Munos S."/>
        </authorList>
    </citation>
    <scope>NUCLEOTIDE SEQUENCE</scope>
    <source>
        <tissue evidence="7">Leaves</tissue>
    </source>
</reference>
<dbReference type="EMBL" id="MNCJ02000326">
    <property type="protein sequence ID" value="KAF5782413.1"/>
    <property type="molecule type" value="Genomic_DNA"/>
</dbReference>
<dbReference type="PANTHER" id="PTHR10516">
    <property type="entry name" value="PEPTIDYL-PROLYL CIS-TRANS ISOMERASE"/>
    <property type="match status" value="1"/>
</dbReference>
<accession>A0A9K3HQ25</accession>
<dbReference type="InterPro" id="IPR050689">
    <property type="entry name" value="FKBP-type_PPIase"/>
</dbReference>
<comment type="caution">
    <text evidence="7">The sequence shown here is derived from an EMBL/GenBank/DDBJ whole genome shotgun (WGS) entry which is preliminary data.</text>
</comment>
<dbReference type="Proteomes" id="UP000215914">
    <property type="component" value="Unassembled WGS sequence"/>
</dbReference>
<organism evidence="7 8">
    <name type="scientific">Helianthus annuus</name>
    <name type="common">Common sunflower</name>
    <dbReference type="NCBI Taxonomy" id="4232"/>
    <lineage>
        <taxon>Eukaryota</taxon>
        <taxon>Viridiplantae</taxon>
        <taxon>Streptophyta</taxon>
        <taxon>Embryophyta</taxon>
        <taxon>Tracheophyta</taxon>
        <taxon>Spermatophyta</taxon>
        <taxon>Magnoliopsida</taxon>
        <taxon>eudicotyledons</taxon>
        <taxon>Gunneridae</taxon>
        <taxon>Pentapetalae</taxon>
        <taxon>asterids</taxon>
        <taxon>campanulids</taxon>
        <taxon>Asterales</taxon>
        <taxon>Asteraceae</taxon>
        <taxon>Asteroideae</taxon>
        <taxon>Heliantheae alliance</taxon>
        <taxon>Heliantheae</taxon>
        <taxon>Helianthus</taxon>
    </lineage>
</organism>
<evidence type="ECO:0000256" key="5">
    <source>
        <dbReference type="PROSITE-ProRule" id="PRU00277"/>
    </source>
</evidence>
<dbReference type="GO" id="GO:0003755">
    <property type="term" value="F:peptidyl-prolyl cis-trans isomerase activity"/>
    <property type="evidence" value="ECO:0007669"/>
    <property type="project" value="UniProtKB-KW"/>
</dbReference>
<evidence type="ECO:0000256" key="4">
    <source>
        <dbReference type="ARBA" id="ARBA00023235"/>
    </source>
</evidence>
<keyword evidence="8" id="KW-1185">Reference proteome</keyword>
<evidence type="ECO:0000256" key="1">
    <source>
        <dbReference type="ARBA" id="ARBA00000971"/>
    </source>
</evidence>
<proteinExistence type="predicted"/>
<dbReference type="InterPro" id="IPR001179">
    <property type="entry name" value="PPIase_FKBP_dom"/>
</dbReference>